<sequence length="75" mass="8871">MTLNEIISMTWSQHGHYFECKRPVYNISLQLIILIELLFEKALSPYIFEMRSLKILSTIEPLPQNLQDNLLDHLI</sequence>
<name>A0A3M7R2P4_BRAPC</name>
<dbReference type="EMBL" id="REGN01004385">
    <property type="protein sequence ID" value="RNA17739.1"/>
    <property type="molecule type" value="Genomic_DNA"/>
</dbReference>
<evidence type="ECO:0000313" key="2">
    <source>
        <dbReference type="Proteomes" id="UP000276133"/>
    </source>
</evidence>
<reference evidence="1 2" key="1">
    <citation type="journal article" date="2018" name="Sci. Rep.">
        <title>Genomic signatures of local adaptation to the degree of environmental predictability in rotifers.</title>
        <authorList>
            <person name="Franch-Gras L."/>
            <person name="Hahn C."/>
            <person name="Garcia-Roger E.M."/>
            <person name="Carmona M.J."/>
            <person name="Serra M."/>
            <person name="Gomez A."/>
        </authorList>
    </citation>
    <scope>NUCLEOTIDE SEQUENCE [LARGE SCALE GENOMIC DNA]</scope>
    <source>
        <strain evidence="1">HYR1</strain>
    </source>
</reference>
<protein>
    <submittedName>
        <fullName evidence="1">Uncharacterized protein</fullName>
    </submittedName>
</protein>
<accession>A0A3M7R2P4</accession>
<dbReference type="Proteomes" id="UP000276133">
    <property type="component" value="Unassembled WGS sequence"/>
</dbReference>
<dbReference type="AlphaFoldDB" id="A0A3M7R2P4"/>
<gene>
    <name evidence="1" type="ORF">BpHYR1_042129</name>
</gene>
<proteinExistence type="predicted"/>
<comment type="caution">
    <text evidence="1">The sequence shown here is derived from an EMBL/GenBank/DDBJ whole genome shotgun (WGS) entry which is preliminary data.</text>
</comment>
<keyword evidence="2" id="KW-1185">Reference proteome</keyword>
<organism evidence="1 2">
    <name type="scientific">Brachionus plicatilis</name>
    <name type="common">Marine rotifer</name>
    <name type="synonym">Brachionus muelleri</name>
    <dbReference type="NCBI Taxonomy" id="10195"/>
    <lineage>
        <taxon>Eukaryota</taxon>
        <taxon>Metazoa</taxon>
        <taxon>Spiralia</taxon>
        <taxon>Gnathifera</taxon>
        <taxon>Rotifera</taxon>
        <taxon>Eurotatoria</taxon>
        <taxon>Monogononta</taxon>
        <taxon>Pseudotrocha</taxon>
        <taxon>Ploima</taxon>
        <taxon>Brachionidae</taxon>
        <taxon>Brachionus</taxon>
    </lineage>
</organism>
<evidence type="ECO:0000313" key="1">
    <source>
        <dbReference type="EMBL" id="RNA17739.1"/>
    </source>
</evidence>